<organism evidence="5 6">
    <name type="scientific">Meloidogyne javanica</name>
    <name type="common">Root-knot nematode worm</name>
    <dbReference type="NCBI Taxonomy" id="6303"/>
    <lineage>
        <taxon>Eukaryota</taxon>
        <taxon>Metazoa</taxon>
        <taxon>Ecdysozoa</taxon>
        <taxon>Nematoda</taxon>
        <taxon>Chromadorea</taxon>
        <taxon>Rhabditida</taxon>
        <taxon>Tylenchina</taxon>
        <taxon>Tylenchomorpha</taxon>
        <taxon>Tylenchoidea</taxon>
        <taxon>Meloidogynidae</taxon>
        <taxon>Meloidogyninae</taxon>
        <taxon>Meloidogyne</taxon>
        <taxon>Meloidogyne incognita group</taxon>
    </lineage>
</organism>
<name>A0A915M9T3_MELJA</name>
<dbReference type="WBParaSite" id="scaffold34761_cov319.g21643">
    <property type="protein sequence ID" value="scaffold34761_cov319.g21643"/>
    <property type="gene ID" value="scaffold34761_cov319.g21643"/>
</dbReference>
<evidence type="ECO:0000256" key="2">
    <source>
        <dbReference type="ARBA" id="ARBA00008479"/>
    </source>
</evidence>
<dbReference type="AlphaFoldDB" id="A0A915M9T3"/>
<evidence type="ECO:0000313" key="6">
    <source>
        <dbReference type="WBParaSite" id="scaffold34761_cov319.g21643"/>
    </source>
</evidence>
<dbReference type="PANTHER" id="PTHR13243">
    <property type="entry name" value="HSPC111 PROTEIN-RELATED"/>
    <property type="match status" value="1"/>
</dbReference>
<keyword evidence="5" id="KW-1185">Reference proteome</keyword>
<dbReference type="GO" id="GO:0005730">
    <property type="term" value="C:nucleolus"/>
    <property type="evidence" value="ECO:0007669"/>
    <property type="project" value="UniProtKB-SubCell"/>
</dbReference>
<keyword evidence="4" id="KW-0539">Nucleus</keyword>
<dbReference type="PANTHER" id="PTHR13243:SF1">
    <property type="entry name" value="NUCLEOLAR PROTEIN 16"/>
    <property type="match status" value="1"/>
</dbReference>
<protein>
    <recommendedName>
        <fullName evidence="3">Nucleolar protein 16</fullName>
    </recommendedName>
</protein>
<evidence type="ECO:0000256" key="1">
    <source>
        <dbReference type="ARBA" id="ARBA00004604"/>
    </source>
</evidence>
<comment type="similarity">
    <text evidence="2">Belongs to the NOP16 family.</text>
</comment>
<dbReference type="Proteomes" id="UP000887561">
    <property type="component" value="Unplaced"/>
</dbReference>
<dbReference type="GO" id="GO:0042273">
    <property type="term" value="P:ribosomal large subunit biogenesis"/>
    <property type="evidence" value="ECO:0007669"/>
    <property type="project" value="TreeGrafter"/>
</dbReference>
<reference evidence="6" key="1">
    <citation type="submission" date="2022-11" db="UniProtKB">
        <authorList>
            <consortium name="WormBaseParasite"/>
        </authorList>
    </citation>
    <scope>IDENTIFICATION</scope>
</reference>
<evidence type="ECO:0000256" key="4">
    <source>
        <dbReference type="ARBA" id="ARBA00023242"/>
    </source>
</evidence>
<dbReference type="InterPro" id="IPR019002">
    <property type="entry name" value="Ribosome_biogenesis_Nop16"/>
</dbReference>
<dbReference type="Pfam" id="PF09420">
    <property type="entry name" value="Nop16"/>
    <property type="match status" value="1"/>
</dbReference>
<accession>A0A915M9T3</accession>
<proteinExistence type="inferred from homology"/>
<sequence>MRSVKHGRKKSVRYRYNISSAKRQNKKLKKLRKFKGCQPIENAWQKQMTTRQNLASMGLAYDPNEAMEVDGDVKQLKTGRLKKSAKCSTTNVLLELEQIAIDETIESDKQKKRQRQKAALHPYDKDAMARDSLNIWQDTPRQLERKIGIYKKNLNDENI</sequence>
<evidence type="ECO:0000313" key="5">
    <source>
        <dbReference type="Proteomes" id="UP000887561"/>
    </source>
</evidence>
<evidence type="ECO:0000256" key="3">
    <source>
        <dbReference type="ARBA" id="ARBA00015522"/>
    </source>
</evidence>
<comment type="subcellular location">
    <subcellularLocation>
        <location evidence="1">Nucleus</location>
        <location evidence="1">Nucleolus</location>
    </subcellularLocation>
</comment>